<dbReference type="AlphaFoldDB" id="A0AAN5CV69"/>
<feature type="compositionally biased region" description="Polar residues" evidence="1">
    <location>
        <begin position="46"/>
        <end position="104"/>
    </location>
</feature>
<feature type="signal peptide" evidence="2">
    <location>
        <begin position="1"/>
        <end position="31"/>
    </location>
</feature>
<evidence type="ECO:0000259" key="3">
    <source>
        <dbReference type="PROSITE" id="PS50041"/>
    </source>
</evidence>
<accession>A0AAN5CV69</accession>
<dbReference type="InterPro" id="IPR036465">
    <property type="entry name" value="vWFA_dom_sf"/>
</dbReference>
<sequence>FKSAFDSPSTPRSVTMRSLVLALALFGVVSSQTAFWSPDPTGVPPQGSTTNPYQQPSSSRLPSQGSTTNGWQPPSTSGSEPRSSTLRPSLSTIPTTPPASNGTVNQCNCGFDDDWFDNWDPSLIWVDVIIVLDTSQAMGSSLEEAKSLITSFVGLMSTDTSAEFYSRIGVIAMSDTVNVVYNLNMTSTDDLDGVQQHKIDKIDVGAAFQAALEMFAEGSKMSSYRENAQQIIYYMTNSAPGANMNGVDDFKTGGGIIVVNDYVLEGDVGDAGLQKLASDNYFFTDLSENYIYSLGVFCEANCFCTPDAHPFNDDDLSPRTRANRGCFHPVNNGIPQQKARETCQKEKASLVSIHDSDKEFFVNSVVSIFGPKKKFWLGLQNDGTQWNWDDKSTDSYSDWDIANGQPNTKGSTLMCAYAQQGTGFNTPWTAANCAMGGVIYMCESPPCSIGYKNCT</sequence>
<gene>
    <name evidence="5" type="ORF">PMAYCL1PPCAC_21394</name>
</gene>
<evidence type="ECO:0000313" key="5">
    <source>
        <dbReference type="EMBL" id="GMR51199.1"/>
    </source>
</evidence>
<evidence type="ECO:0000259" key="4">
    <source>
        <dbReference type="PROSITE" id="PS50234"/>
    </source>
</evidence>
<dbReference type="PROSITE" id="PS50041">
    <property type="entry name" value="C_TYPE_LECTIN_2"/>
    <property type="match status" value="1"/>
</dbReference>
<feature type="domain" description="VWFA" evidence="4">
    <location>
        <begin position="127"/>
        <end position="300"/>
    </location>
</feature>
<keyword evidence="6" id="KW-1185">Reference proteome</keyword>
<dbReference type="SUPFAM" id="SSF53300">
    <property type="entry name" value="vWA-like"/>
    <property type="match status" value="1"/>
</dbReference>
<dbReference type="EMBL" id="BTRK01000005">
    <property type="protein sequence ID" value="GMR51199.1"/>
    <property type="molecule type" value="Genomic_DNA"/>
</dbReference>
<feature type="non-terminal residue" evidence="5">
    <location>
        <position position="1"/>
    </location>
</feature>
<dbReference type="CDD" id="cd00037">
    <property type="entry name" value="CLECT"/>
    <property type="match status" value="1"/>
</dbReference>
<evidence type="ECO:0000256" key="1">
    <source>
        <dbReference type="SAM" id="MobiDB-lite"/>
    </source>
</evidence>
<protein>
    <recommendedName>
        <fullName evidence="7">C-type lectin</fullName>
    </recommendedName>
</protein>
<evidence type="ECO:0008006" key="7">
    <source>
        <dbReference type="Google" id="ProtNLM"/>
    </source>
</evidence>
<dbReference type="SMART" id="SM00034">
    <property type="entry name" value="CLECT"/>
    <property type="match status" value="1"/>
</dbReference>
<feature type="region of interest" description="Disordered" evidence="1">
    <location>
        <begin position="37"/>
        <end position="104"/>
    </location>
</feature>
<reference evidence="6" key="1">
    <citation type="submission" date="2022-10" db="EMBL/GenBank/DDBJ databases">
        <title>Genome assembly of Pristionchus species.</title>
        <authorList>
            <person name="Yoshida K."/>
            <person name="Sommer R.J."/>
        </authorList>
    </citation>
    <scope>NUCLEOTIDE SEQUENCE [LARGE SCALE GENOMIC DNA]</scope>
    <source>
        <strain evidence="6">RS5460</strain>
    </source>
</reference>
<dbReference type="PROSITE" id="PS50234">
    <property type="entry name" value="VWFA"/>
    <property type="match status" value="1"/>
</dbReference>
<evidence type="ECO:0000256" key="2">
    <source>
        <dbReference type="SAM" id="SignalP"/>
    </source>
</evidence>
<feature type="domain" description="C-type lectin" evidence="3">
    <location>
        <begin position="322"/>
        <end position="433"/>
    </location>
</feature>
<feature type="chain" id="PRO_5042959454" description="C-type lectin" evidence="2">
    <location>
        <begin position="32"/>
        <end position="455"/>
    </location>
</feature>
<dbReference type="SMART" id="SM00327">
    <property type="entry name" value="VWA"/>
    <property type="match status" value="1"/>
</dbReference>
<dbReference type="Gene3D" id="3.40.50.410">
    <property type="entry name" value="von Willebrand factor, type A domain"/>
    <property type="match status" value="1"/>
</dbReference>
<organism evidence="5 6">
    <name type="scientific">Pristionchus mayeri</name>
    <dbReference type="NCBI Taxonomy" id="1317129"/>
    <lineage>
        <taxon>Eukaryota</taxon>
        <taxon>Metazoa</taxon>
        <taxon>Ecdysozoa</taxon>
        <taxon>Nematoda</taxon>
        <taxon>Chromadorea</taxon>
        <taxon>Rhabditida</taxon>
        <taxon>Rhabditina</taxon>
        <taxon>Diplogasteromorpha</taxon>
        <taxon>Diplogasteroidea</taxon>
        <taxon>Neodiplogasteridae</taxon>
        <taxon>Pristionchus</taxon>
    </lineage>
</organism>
<comment type="caution">
    <text evidence="5">The sequence shown here is derived from an EMBL/GenBank/DDBJ whole genome shotgun (WGS) entry which is preliminary data.</text>
</comment>
<evidence type="ECO:0000313" key="6">
    <source>
        <dbReference type="Proteomes" id="UP001328107"/>
    </source>
</evidence>
<proteinExistence type="predicted"/>
<dbReference type="PANTHER" id="PTHR31024">
    <property type="entry name" value="C-TYPE LECTIN"/>
    <property type="match status" value="1"/>
</dbReference>
<dbReference type="PANTHER" id="PTHR31024:SF3">
    <property type="entry name" value="C-TYPE LECTIN-RELATED"/>
    <property type="match status" value="1"/>
</dbReference>
<dbReference type="Pfam" id="PF13519">
    <property type="entry name" value="VWA_2"/>
    <property type="match status" value="1"/>
</dbReference>
<dbReference type="SUPFAM" id="SSF56436">
    <property type="entry name" value="C-type lectin-like"/>
    <property type="match status" value="1"/>
</dbReference>
<dbReference type="Proteomes" id="UP001328107">
    <property type="component" value="Unassembled WGS sequence"/>
</dbReference>
<keyword evidence="2" id="KW-0732">Signal</keyword>
<dbReference type="Pfam" id="PF00059">
    <property type="entry name" value="Lectin_C"/>
    <property type="match status" value="1"/>
</dbReference>
<dbReference type="InterPro" id="IPR001304">
    <property type="entry name" value="C-type_lectin-like"/>
</dbReference>
<dbReference type="InterPro" id="IPR002035">
    <property type="entry name" value="VWF_A"/>
</dbReference>
<dbReference type="InterPro" id="IPR016186">
    <property type="entry name" value="C-type_lectin-like/link_sf"/>
</dbReference>
<dbReference type="InterPro" id="IPR016187">
    <property type="entry name" value="CTDL_fold"/>
</dbReference>
<name>A0AAN5CV69_9BILA</name>
<dbReference type="Gene3D" id="3.10.100.10">
    <property type="entry name" value="Mannose-Binding Protein A, subunit A"/>
    <property type="match status" value="1"/>
</dbReference>